<evidence type="ECO:0000256" key="1">
    <source>
        <dbReference type="SAM" id="MobiDB-lite"/>
    </source>
</evidence>
<feature type="compositionally biased region" description="Acidic residues" evidence="1">
    <location>
        <begin position="24"/>
        <end position="33"/>
    </location>
</feature>
<organism evidence="2 3">
    <name type="scientific">Ostreobium quekettii</name>
    <dbReference type="NCBI Taxonomy" id="121088"/>
    <lineage>
        <taxon>Eukaryota</taxon>
        <taxon>Viridiplantae</taxon>
        <taxon>Chlorophyta</taxon>
        <taxon>core chlorophytes</taxon>
        <taxon>Ulvophyceae</taxon>
        <taxon>TCBD clade</taxon>
        <taxon>Bryopsidales</taxon>
        <taxon>Ostreobineae</taxon>
        <taxon>Ostreobiaceae</taxon>
        <taxon>Ostreobium</taxon>
    </lineage>
</organism>
<feature type="region of interest" description="Disordered" evidence="1">
    <location>
        <begin position="150"/>
        <end position="211"/>
    </location>
</feature>
<proteinExistence type="predicted"/>
<feature type="region of interest" description="Disordered" evidence="1">
    <location>
        <begin position="351"/>
        <end position="373"/>
    </location>
</feature>
<evidence type="ECO:0000313" key="2">
    <source>
        <dbReference type="EMBL" id="CAD7699727.1"/>
    </source>
</evidence>
<protein>
    <submittedName>
        <fullName evidence="2">Uncharacterized protein</fullName>
    </submittedName>
</protein>
<dbReference type="Proteomes" id="UP000708148">
    <property type="component" value="Unassembled WGS sequence"/>
</dbReference>
<dbReference type="EMBL" id="CAJHUC010001099">
    <property type="protein sequence ID" value="CAD7699727.1"/>
    <property type="molecule type" value="Genomic_DNA"/>
</dbReference>
<comment type="caution">
    <text evidence="2">The sequence shown here is derived from an EMBL/GenBank/DDBJ whole genome shotgun (WGS) entry which is preliminary data.</text>
</comment>
<name>A0A8S1J891_9CHLO</name>
<sequence length="451" mass="49252">MTSMLRGRGESPPSVEDAPPIDEAPADSCDEEAAEDWYSSCGSRCSQGYPVAMEHVSVPMGEISVNAWRRSVPREVADWDDQPPWSDNKPSITCTEDSYFSEMHSTFSSVPPLVEYDKGFVTDFGHFWKSPRSINDSMFEARYQWERDTAGHNSEKDLDFPDEESRATSPEVEAPGEAGGRVSRAATPDPCDAASEGRGPRPGPDKRRTKGNPLRLFVSLFTKCWRPAVPNLGQAAVAAAAAQSDDYFSEGAEGDERHRDVQATIDSMGTLGSMKADLHEKFEEGFRLRQMSATQKKDSGDVLADDPPVSQSRSCSPASGADLAYDGDISEVSFAEAQADCMERSWDAGAAEQARSCGRPPRRSGFGIEEDSDGSVGADEIFASFSAVEAHVHQLEMVDLELKDMASAVETVEDNFIFDTVTTGDAEMEDVHWPWMDGAGRGRCQWGIVAH</sequence>
<accession>A0A8S1J891</accession>
<evidence type="ECO:0000313" key="3">
    <source>
        <dbReference type="Proteomes" id="UP000708148"/>
    </source>
</evidence>
<feature type="region of interest" description="Disordered" evidence="1">
    <location>
        <begin position="1"/>
        <end position="33"/>
    </location>
</feature>
<gene>
    <name evidence="2" type="ORF">OSTQU699_LOCUS5086</name>
</gene>
<reference evidence="2" key="1">
    <citation type="submission" date="2020-12" db="EMBL/GenBank/DDBJ databases">
        <authorList>
            <person name="Iha C."/>
        </authorList>
    </citation>
    <scope>NUCLEOTIDE SEQUENCE</scope>
</reference>
<feature type="compositionally biased region" description="Basic and acidic residues" evidence="1">
    <location>
        <begin position="150"/>
        <end position="166"/>
    </location>
</feature>
<feature type="region of interest" description="Disordered" evidence="1">
    <location>
        <begin position="291"/>
        <end position="320"/>
    </location>
</feature>
<dbReference type="AlphaFoldDB" id="A0A8S1J891"/>
<keyword evidence="3" id="KW-1185">Reference proteome</keyword>